<dbReference type="FunFam" id="3.40.630.10:FF:000101">
    <property type="entry name" value="N-acetylated alpha-linked acidic dipeptidase like 1"/>
    <property type="match status" value="1"/>
</dbReference>
<dbReference type="InterPro" id="IPR003137">
    <property type="entry name" value="PA_domain"/>
</dbReference>
<evidence type="ECO:0000313" key="7">
    <source>
        <dbReference type="Proteomes" id="UP000253606"/>
    </source>
</evidence>
<feature type="domain" description="Transferrin receptor-like dimerisation" evidence="4">
    <location>
        <begin position="612"/>
        <end position="723"/>
    </location>
</feature>
<dbReference type="InterPro" id="IPR039373">
    <property type="entry name" value="Peptidase_M28B"/>
</dbReference>
<comment type="similarity">
    <text evidence="1">Belongs to the peptidase M28 family. M28B subfamily.</text>
</comment>
<dbReference type="GO" id="GO:0004180">
    <property type="term" value="F:carboxypeptidase activity"/>
    <property type="evidence" value="ECO:0007669"/>
    <property type="project" value="UniProtKB-KW"/>
</dbReference>
<keyword evidence="6" id="KW-0645">Protease</keyword>
<evidence type="ECO:0000256" key="2">
    <source>
        <dbReference type="SAM" id="MobiDB-lite"/>
    </source>
</evidence>
<dbReference type="Proteomes" id="UP000253606">
    <property type="component" value="Chromosome"/>
</dbReference>
<dbReference type="Gene3D" id="1.20.930.40">
    <property type="entry name" value="Transferrin receptor-like, dimerisation domain"/>
    <property type="match status" value="1"/>
</dbReference>
<organism evidence="6 7">
    <name type="scientific">Acidisarcina polymorpha</name>
    <dbReference type="NCBI Taxonomy" id="2211140"/>
    <lineage>
        <taxon>Bacteria</taxon>
        <taxon>Pseudomonadati</taxon>
        <taxon>Acidobacteriota</taxon>
        <taxon>Terriglobia</taxon>
        <taxon>Terriglobales</taxon>
        <taxon>Acidobacteriaceae</taxon>
        <taxon>Acidisarcina</taxon>
    </lineage>
</organism>
<dbReference type="OrthoDB" id="233977at2"/>
<gene>
    <name evidence="6" type="ORF">ACPOL_3614</name>
</gene>
<dbReference type="InterPro" id="IPR007484">
    <property type="entry name" value="Peptidase_M28"/>
</dbReference>
<dbReference type="InterPro" id="IPR007365">
    <property type="entry name" value="TFR-like_dimer_dom"/>
</dbReference>
<dbReference type="InterPro" id="IPR046450">
    <property type="entry name" value="PA_dom_sf"/>
</dbReference>
<dbReference type="Gene3D" id="3.40.630.10">
    <property type="entry name" value="Zn peptidases"/>
    <property type="match status" value="1"/>
</dbReference>
<dbReference type="CDD" id="cd02121">
    <property type="entry name" value="PA_GCPII_like"/>
    <property type="match status" value="1"/>
</dbReference>
<evidence type="ECO:0000256" key="1">
    <source>
        <dbReference type="ARBA" id="ARBA00005634"/>
    </source>
</evidence>
<feature type="domain" description="Peptidase M28" evidence="5">
    <location>
        <begin position="316"/>
        <end position="515"/>
    </location>
</feature>
<keyword evidence="6" id="KW-0121">Carboxypeptidase</keyword>
<accession>A0A2Z5G1E5</accession>
<dbReference type="PANTHER" id="PTHR10404:SF46">
    <property type="entry name" value="VACUOLAR PROTEIN SORTING-ASSOCIATED PROTEIN 70"/>
    <property type="match status" value="1"/>
</dbReference>
<protein>
    <submittedName>
        <fullName evidence="6">Glutamate carboxypeptidase II</fullName>
    </submittedName>
</protein>
<feature type="domain" description="PA" evidence="3">
    <location>
        <begin position="135"/>
        <end position="219"/>
    </location>
</feature>
<keyword evidence="7" id="KW-1185">Reference proteome</keyword>
<proteinExistence type="inferred from homology"/>
<evidence type="ECO:0000259" key="5">
    <source>
        <dbReference type="Pfam" id="PF04389"/>
    </source>
</evidence>
<dbReference type="Pfam" id="PF04253">
    <property type="entry name" value="TFR_dimer"/>
    <property type="match status" value="1"/>
</dbReference>
<dbReference type="SUPFAM" id="SSF53187">
    <property type="entry name" value="Zn-dependent exopeptidases"/>
    <property type="match status" value="1"/>
</dbReference>
<dbReference type="SUPFAM" id="SSF52025">
    <property type="entry name" value="PA domain"/>
    <property type="match status" value="1"/>
</dbReference>
<dbReference type="Pfam" id="PF04389">
    <property type="entry name" value="Peptidase_M28"/>
    <property type="match status" value="1"/>
</dbReference>
<dbReference type="EMBL" id="CP030840">
    <property type="protein sequence ID" value="AXC12899.1"/>
    <property type="molecule type" value="Genomic_DNA"/>
</dbReference>
<dbReference type="KEGG" id="abas:ACPOL_3614"/>
<dbReference type="SUPFAM" id="SSF47672">
    <property type="entry name" value="Transferrin receptor-like dimerisation domain"/>
    <property type="match status" value="1"/>
</dbReference>
<name>A0A2Z5G1E5_9BACT</name>
<dbReference type="Pfam" id="PF02225">
    <property type="entry name" value="PA"/>
    <property type="match status" value="1"/>
</dbReference>
<dbReference type="PANTHER" id="PTHR10404">
    <property type="entry name" value="N-ACETYLATED-ALPHA-LINKED ACIDIC DIPEPTIDASE"/>
    <property type="match status" value="1"/>
</dbReference>
<keyword evidence="6" id="KW-0378">Hydrolase</keyword>
<evidence type="ECO:0000313" key="6">
    <source>
        <dbReference type="EMBL" id="AXC12899.1"/>
    </source>
</evidence>
<feature type="region of interest" description="Disordered" evidence="2">
    <location>
        <begin position="107"/>
        <end position="128"/>
    </location>
</feature>
<dbReference type="InterPro" id="IPR036757">
    <property type="entry name" value="TFR-like_dimer_dom_sf"/>
</dbReference>
<reference evidence="6 7" key="1">
    <citation type="journal article" date="2018" name="Front. Microbiol.">
        <title>Hydrolytic Capabilities as a Key to Environmental Success: Chitinolytic and Cellulolytic Acidobacteria From Acidic Sub-arctic Soils and Boreal Peatlands.</title>
        <authorList>
            <person name="Belova S.E."/>
            <person name="Ravin N.V."/>
            <person name="Pankratov T.A."/>
            <person name="Rakitin A.L."/>
            <person name="Ivanova A.A."/>
            <person name="Beletsky A.V."/>
            <person name="Mardanov A.V."/>
            <person name="Sinninghe Damste J.S."/>
            <person name="Dedysh S.N."/>
        </authorList>
    </citation>
    <scope>NUCLEOTIDE SEQUENCE [LARGE SCALE GENOMIC DNA]</scope>
    <source>
        <strain evidence="6 7">SBC82</strain>
    </source>
</reference>
<evidence type="ECO:0000259" key="4">
    <source>
        <dbReference type="Pfam" id="PF04253"/>
    </source>
</evidence>
<evidence type="ECO:0000259" key="3">
    <source>
        <dbReference type="Pfam" id="PF02225"/>
    </source>
</evidence>
<dbReference type="Gene3D" id="3.50.30.30">
    <property type="match status" value="1"/>
</dbReference>
<sequence length="738" mass="81006">MVPVVSAQQPVASTLLGFSAGNAKNELDLEKRFLAIPDPERMRVSMQLLSARPHHVGSPYDKQNAEWILAQYKQWGWDAHIETFQVLFPTPKTRVVEMGAFRAKLQEPAVASDPTSNQRDEQLPSYNAYSPDGDVTAPLIYVNYGLAEDYEQLARYGISVKGAIVIARYGHSWRGIKPKLAAEHGAIGCIIYSDPADDGYTYDDVFPKGPMRPSEGVQRGSVLDAPLYPGDPLTPGIGATADAKRLKREDAQSLAKIPVLPISYGDAQPLLAALQGPVAPENWRGALPLTYRIGPTAEKVHLELAFNWDLKPVYDVIATMRGSEEPDVWILRANHHDGWVNGADDPISGQVALLEEARAIGQLAASGWKPKRTIIYCSWDGEEPMLLGSTEWAEQHAEELREHAAVYINSDGNERGYLSAQGSHSLEPLVNEVARGIADPETKASVWQRLQAYELLHGTADERKDAASRSDLRIGALGSGSDFAAFLDHLGIASLDLGYSGEDDEGVYHSIYDDFYWYTHFADTTFVYGRALAQTNGTLVLRMAESDLLPYDFAALADTLHVYATEVKALLETLRTEAKERQAALSLNAYVLTNDPKHPMVAPPSLETPPFLNFAPLDNALASLDKASGDYAKARSDASGKALFSASLKALNAQLTQAERQLTSPQGLPRRPWMEHLIYAPGWYTGYGAKTLPGIREAIEERRYADADAQIVLVAQAIENEARFVELLTGELKAVARQ</sequence>
<dbReference type="AlphaFoldDB" id="A0A2Z5G1E5"/>